<comment type="caution">
    <text evidence="2">The sequence shown here is derived from an EMBL/GenBank/DDBJ whole genome shotgun (WGS) entry which is preliminary data.</text>
</comment>
<dbReference type="EMBL" id="JAJUBB010000013">
    <property type="protein sequence ID" value="MDD1782867.1"/>
    <property type="molecule type" value="Genomic_DNA"/>
</dbReference>
<reference evidence="2" key="1">
    <citation type="submission" date="2021-12" db="EMBL/GenBank/DDBJ databases">
        <title>Enterovibrio ZSDZ35 sp. nov. and Enterovibrio ZSDZ42 sp. nov., isolated from coastal seawater in Qingdao.</title>
        <authorList>
            <person name="Zhang P."/>
        </authorList>
    </citation>
    <scope>NUCLEOTIDE SEQUENCE</scope>
    <source>
        <strain evidence="2">ZSDZ35</strain>
    </source>
</reference>
<sequence length="281" mass="31697">MPNIEKEKAALVTMLRPYLIVQELEFLDGGLSNRCVKVTDDNDVSYVWRPNGMSTQAFGLNRSTEFEALTLASQAGIACAPCQLIEGGLLNPWVAGETFTAPDFELTVGLLADIHALPPMSSRFDPFEKGEYYYSQLTPSSIDRSLTKIHTYFQNNAFESGLPLTTCHYDLGYYNLILTPDGNVSVIDWEYARLGDPAMDIVMTSLANGFALETFVDAYCQTKGIADKGAWLAHCQRWQPVADYLGVLWYALGFELYGLDIYRERMQFFQRKTEDYIHNHS</sequence>
<feature type="domain" description="Aminoglycoside phosphotransferase" evidence="1">
    <location>
        <begin position="24"/>
        <end position="224"/>
    </location>
</feature>
<dbReference type="Gene3D" id="3.30.200.20">
    <property type="entry name" value="Phosphorylase Kinase, domain 1"/>
    <property type="match status" value="1"/>
</dbReference>
<dbReference type="Proteomes" id="UP001149821">
    <property type="component" value="Unassembled WGS sequence"/>
</dbReference>
<protein>
    <submittedName>
        <fullName evidence="2">Phosphotransferase</fullName>
    </submittedName>
</protein>
<dbReference type="Gene3D" id="3.90.1200.10">
    <property type="match status" value="1"/>
</dbReference>
<keyword evidence="3" id="KW-1185">Reference proteome</keyword>
<gene>
    <name evidence="2" type="ORF">LRP49_16965</name>
</gene>
<proteinExistence type="predicted"/>
<name>A0ABT5QPG9_9GAMM</name>
<accession>A0ABT5QPG9</accession>
<evidence type="ECO:0000313" key="3">
    <source>
        <dbReference type="Proteomes" id="UP001149821"/>
    </source>
</evidence>
<dbReference type="InterPro" id="IPR011009">
    <property type="entry name" value="Kinase-like_dom_sf"/>
</dbReference>
<dbReference type="InterPro" id="IPR002575">
    <property type="entry name" value="Aminoglycoside_PTrfase"/>
</dbReference>
<dbReference type="PANTHER" id="PTHR22603:SF66">
    <property type="entry name" value="ETHANOLAMINE KINASE"/>
    <property type="match status" value="1"/>
</dbReference>
<organism evidence="2 3">
    <name type="scientific">Enterovibrio qingdaonensis</name>
    <dbReference type="NCBI Taxonomy" id="2899818"/>
    <lineage>
        <taxon>Bacteria</taxon>
        <taxon>Pseudomonadati</taxon>
        <taxon>Pseudomonadota</taxon>
        <taxon>Gammaproteobacteria</taxon>
        <taxon>Vibrionales</taxon>
        <taxon>Vibrionaceae</taxon>
        <taxon>Enterovibrio</taxon>
    </lineage>
</organism>
<evidence type="ECO:0000313" key="2">
    <source>
        <dbReference type="EMBL" id="MDD1782867.1"/>
    </source>
</evidence>
<dbReference type="RefSeq" id="WP_274143499.1">
    <property type="nucleotide sequence ID" value="NZ_JAJUBB010000013.1"/>
</dbReference>
<evidence type="ECO:0000259" key="1">
    <source>
        <dbReference type="Pfam" id="PF01636"/>
    </source>
</evidence>
<dbReference type="SUPFAM" id="SSF56112">
    <property type="entry name" value="Protein kinase-like (PK-like)"/>
    <property type="match status" value="1"/>
</dbReference>
<dbReference type="PANTHER" id="PTHR22603">
    <property type="entry name" value="CHOLINE/ETHANOALAMINE KINASE"/>
    <property type="match status" value="1"/>
</dbReference>
<dbReference type="Pfam" id="PF01636">
    <property type="entry name" value="APH"/>
    <property type="match status" value="1"/>
</dbReference>